<evidence type="ECO:0000256" key="1">
    <source>
        <dbReference type="SAM" id="MobiDB-lite"/>
    </source>
</evidence>
<evidence type="ECO:0000313" key="3">
    <source>
        <dbReference type="Proteomes" id="UP000193498"/>
    </source>
</evidence>
<comment type="caution">
    <text evidence="2">The sequence shown here is derived from an EMBL/GenBank/DDBJ whole genome shotgun (WGS) entry which is preliminary data.</text>
</comment>
<sequence>MDIQVSMFSPPGPIAGLAMPQNPLYLRLPRRPARQSATRFDFHAASPWAQNGMFRPGRSGPEPPRAPFHSGKPKASPVPAQPLTGDREGERNPLTKAYESRNEASMRAGLSGADRGGIG</sequence>
<dbReference type="Proteomes" id="UP000193498">
    <property type="component" value="Unassembled WGS sequence"/>
</dbReference>
<accession>A0A1Y1XZU6</accession>
<reference evidence="2 3" key="1">
    <citation type="submission" date="2016-07" db="EMBL/GenBank/DDBJ databases">
        <title>Pervasive Adenine N6-methylation of Active Genes in Fungi.</title>
        <authorList>
            <consortium name="DOE Joint Genome Institute"/>
            <person name="Mondo S.J."/>
            <person name="Dannebaum R.O."/>
            <person name="Kuo R.C."/>
            <person name="Labutti K."/>
            <person name="Haridas S."/>
            <person name="Kuo A."/>
            <person name="Salamov A."/>
            <person name="Ahrendt S.R."/>
            <person name="Lipzen A."/>
            <person name="Sullivan W."/>
            <person name="Andreopoulos W.B."/>
            <person name="Clum A."/>
            <person name="Lindquist E."/>
            <person name="Daum C."/>
            <person name="Ramamoorthy G.K."/>
            <person name="Gryganskyi A."/>
            <person name="Culley D."/>
            <person name="Magnuson J.K."/>
            <person name="James T.Y."/>
            <person name="O'Malley M.A."/>
            <person name="Stajich J.E."/>
            <person name="Spatafora J.W."/>
            <person name="Visel A."/>
            <person name="Grigoriev I.V."/>
        </authorList>
    </citation>
    <scope>NUCLEOTIDE SEQUENCE [LARGE SCALE GENOMIC DNA]</scope>
    <source>
        <strain evidence="2 3">CBS 931.73</strain>
    </source>
</reference>
<gene>
    <name evidence="2" type="ORF">K493DRAFT_339483</name>
</gene>
<organism evidence="2 3">
    <name type="scientific">Basidiobolus meristosporus CBS 931.73</name>
    <dbReference type="NCBI Taxonomy" id="1314790"/>
    <lineage>
        <taxon>Eukaryota</taxon>
        <taxon>Fungi</taxon>
        <taxon>Fungi incertae sedis</taxon>
        <taxon>Zoopagomycota</taxon>
        <taxon>Entomophthoromycotina</taxon>
        <taxon>Basidiobolomycetes</taxon>
        <taxon>Basidiobolales</taxon>
        <taxon>Basidiobolaceae</taxon>
        <taxon>Basidiobolus</taxon>
    </lineage>
</organism>
<name>A0A1Y1XZU6_9FUNG</name>
<feature type="compositionally biased region" description="Basic and acidic residues" evidence="1">
    <location>
        <begin position="85"/>
        <end position="104"/>
    </location>
</feature>
<keyword evidence="3" id="KW-1185">Reference proteome</keyword>
<protein>
    <submittedName>
        <fullName evidence="2">Uncharacterized protein</fullName>
    </submittedName>
</protein>
<feature type="region of interest" description="Disordered" evidence="1">
    <location>
        <begin position="42"/>
        <end position="119"/>
    </location>
</feature>
<dbReference type="AlphaFoldDB" id="A0A1Y1XZU6"/>
<proteinExistence type="predicted"/>
<evidence type="ECO:0000313" key="2">
    <source>
        <dbReference type="EMBL" id="ORX91238.1"/>
    </source>
</evidence>
<dbReference type="InParanoid" id="A0A1Y1XZU6"/>
<dbReference type="EMBL" id="MCFE01000335">
    <property type="protein sequence ID" value="ORX91238.1"/>
    <property type="molecule type" value="Genomic_DNA"/>
</dbReference>